<accession>A0ABY2ULZ4</accession>
<dbReference type="SMART" id="SM00228">
    <property type="entry name" value="PDZ"/>
    <property type="match status" value="1"/>
</dbReference>
<evidence type="ECO:0000256" key="1">
    <source>
        <dbReference type="SAM" id="MobiDB-lite"/>
    </source>
</evidence>
<dbReference type="Proteomes" id="UP000306791">
    <property type="component" value="Unassembled WGS sequence"/>
</dbReference>
<dbReference type="InterPro" id="IPR036034">
    <property type="entry name" value="PDZ_sf"/>
</dbReference>
<dbReference type="EMBL" id="VANI01000009">
    <property type="protein sequence ID" value="TLM77592.1"/>
    <property type="molecule type" value="Genomic_DNA"/>
</dbReference>
<evidence type="ECO:0000313" key="4">
    <source>
        <dbReference type="EMBL" id="TLM77592.1"/>
    </source>
</evidence>
<comment type="caution">
    <text evidence="4">The sequence shown here is derived from an EMBL/GenBank/DDBJ whole genome shotgun (WGS) entry which is preliminary data.</text>
</comment>
<gene>
    <name evidence="4" type="ORF">FDY93_08245</name>
</gene>
<feature type="region of interest" description="Disordered" evidence="1">
    <location>
        <begin position="95"/>
        <end position="119"/>
    </location>
</feature>
<dbReference type="SUPFAM" id="SSF50156">
    <property type="entry name" value="PDZ domain-like"/>
    <property type="match status" value="1"/>
</dbReference>
<feature type="compositionally biased region" description="Polar residues" evidence="1">
    <location>
        <begin position="109"/>
        <end position="119"/>
    </location>
</feature>
<feature type="domain" description="PDZ" evidence="3">
    <location>
        <begin position="204"/>
        <end position="272"/>
    </location>
</feature>
<reference evidence="4 5" key="1">
    <citation type="submission" date="2019-05" db="EMBL/GenBank/DDBJ databases">
        <title>Microbulbifer harenosus sp. nov., an alginate-degrading bacterium isolated from coastal sand.</title>
        <authorList>
            <person name="Huang H."/>
            <person name="Mo K."/>
            <person name="Bao S."/>
        </authorList>
    </citation>
    <scope>NUCLEOTIDE SEQUENCE [LARGE SCALE GENOMIC DNA]</scope>
    <source>
        <strain evidence="4 5">HB161719</strain>
    </source>
</reference>
<dbReference type="Gene3D" id="2.30.42.10">
    <property type="match status" value="1"/>
</dbReference>
<organism evidence="4 5">
    <name type="scientific">Microbulbifer harenosus</name>
    <dbReference type="NCBI Taxonomy" id="2576840"/>
    <lineage>
        <taxon>Bacteria</taxon>
        <taxon>Pseudomonadati</taxon>
        <taxon>Pseudomonadota</taxon>
        <taxon>Gammaproteobacteria</taxon>
        <taxon>Cellvibrionales</taxon>
        <taxon>Microbulbiferaceae</taxon>
        <taxon>Microbulbifer</taxon>
    </lineage>
</organism>
<evidence type="ECO:0000313" key="5">
    <source>
        <dbReference type="Proteomes" id="UP000306791"/>
    </source>
</evidence>
<dbReference type="InterPro" id="IPR001478">
    <property type="entry name" value="PDZ"/>
</dbReference>
<dbReference type="RefSeq" id="WP_138235273.1">
    <property type="nucleotide sequence ID" value="NZ_CP185860.1"/>
</dbReference>
<evidence type="ECO:0000256" key="2">
    <source>
        <dbReference type="SAM" id="SignalP"/>
    </source>
</evidence>
<evidence type="ECO:0000259" key="3">
    <source>
        <dbReference type="SMART" id="SM00228"/>
    </source>
</evidence>
<keyword evidence="2" id="KW-0732">Signal</keyword>
<feature type="signal peptide" evidence="2">
    <location>
        <begin position="1"/>
        <end position="22"/>
    </location>
</feature>
<keyword evidence="5" id="KW-1185">Reference proteome</keyword>
<dbReference type="Pfam" id="PF13180">
    <property type="entry name" value="PDZ_2"/>
    <property type="match status" value="1"/>
</dbReference>
<protein>
    <submittedName>
        <fullName evidence="4">PDZ domain-containing protein</fullName>
    </submittedName>
</protein>
<name>A0ABY2ULZ4_9GAMM</name>
<feature type="chain" id="PRO_5046053295" evidence="2">
    <location>
        <begin position="23"/>
        <end position="290"/>
    </location>
</feature>
<proteinExistence type="predicted"/>
<sequence>MNLHRHAIPLAVSLLLAGAAAAYWGSSDTPVASTIRELLISDSAGAAAPGGDLAKRVQQLEKNLEQTLRIQGQLLELVNDLSDRLDPESALGDVRHAALGSPPEPEAATPQQRSRPHQNANRFERMRENQIKHFTDAGFSYERAAFIVDKQERIQYEQMQFSYEYHHLQDKRSTRAKELQEKLQTYSNPRRVFEQELNREEYEQYLTATGGRTEFEIGAILESAPAHDAGLRAGDKIIRYNNQRVFHMGDLRSQVYQVAPGTSVAVEIQRQGSSAPETIYLPAGPLGIRH</sequence>